<protein>
    <recommendedName>
        <fullName evidence="3">Tsi6 domain-containing protein</fullName>
    </recommendedName>
</protein>
<dbReference type="RefSeq" id="WP_405130283.1">
    <property type="nucleotide sequence ID" value="NZ_JAHWXS010000035.1"/>
</dbReference>
<comment type="caution">
    <text evidence="1">The sequence shown here is derived from an EMBL/GenBank/DDBJ whole genome shotgun (WGS) entry which is preliminary data.</text>
</comment>
<name>A0ABW8P3R3_9PSED</name>
<accession>A0ABW8P3R3</accession>
<proteinExistence type="predicted"/>
<reference evidence="1 2" key="1">
    <citation type="journal article" date="2012" name="Plant Soil">
        <title>Screening of plant growth-promoting traits in arsenic-resistant bacteria isolated from the rhizosphere of soybean plants from Argentinean agricultural soil.</title>
        <authorList>
            <person name="Wevar Oller A.L."/>
            <person name="Talano M.A."/>
            <person name="Agostini E."/>
        </authorList>
    </citation>
    <scope>NUCLEOTIDE SEQUENCE [LARGE SCALE GENOMIC DNA]</scope>
    <source>
        <strain evidence="1 2">AW4</strain>
    </source>
</reference>
<organism evidence="1 2">
    <name type="scientific">Pseudomonas urmiensis</name>
    <dbReference type="NCBI Taxonomy" id="2745493"/>
    <lineage>
        <taxon>Bacteria</taxon>
        <taxon>Pseudomonadati</taxon>
        <taxon>Pseudomonadota</taxon>
        <taxon>Gammaproteobacteria</taxon>
        <taxon>Pseudomonadales</taxon>
        <taxon>Pseudomonadaceae</taxon>
        <taxon>Pseudomonas</taxon>
    </lineage>
</organism>
<evidence type="ECO:0008006" key="3">
    <source>
        <dbReference type="Google" id="ProtNLM"/>
    </source>
</evidence>
<sequence length="110" mass="12699">MNARKNKTLTLSFEEAITLLSELETLLISLANIGRHYHHETTPLNEQANIQYALETTRFIDEYNITNTLAQMRKMISEKFDNSIGTDDMGDIERAIQNLKTWEKPGDQLK</sequence>
<dbReference type="EMBL" id="JAHWXS010000035">
    <property type="protein sequence ID" value="MFK5736695.1"/>
    <property type="molecule type" value="Genomic_DNA"/>
</dbReference>
<evidence type="ECO:0000313" key="1">
    <source>
        <dbReference type="EMBL" id="MFK5736695.1"/>
    </source>
</evidence>
<dbReference type="Proteomes" id="UP001621534">
    <property type="component" value="Unassembled WGS sequence"/>
</dbReference>
<gene>
    <name evidence="1" type="ORF">KW869_24440</name>
</gene>
<keyword evidence="2" id="KW-1185">Reference proteome</keyword>
<evidence type="ECO:0000313" key="2">
    <source>
        <dbReference type="Proteomes" id="UP001621534"/>
    </source>
</evidence>